<evidence type="ECO:0000313" key="6">
    <source>
        <dbReference type="EMBL" id="KAH7361523.1"/>
    </source>
</evidence>
<dbReference type="SUPFAM" id="SSF53167">
    <property type="entry name" value="Purine and uridine phosphorylases"/>
    <property type="match status" value="1"/>
</dbReference>
<dbReference type="PROSITE" id="PS50088">
    <property type="entry name" value="ANK_REPEAT"/>
    <property type="match status" value="1"/>
</dbReference>
<dbReference type="Proteomes" id="UP000813385">
    <property type="component" value="Unassembled WGS sequence"/>
</dbReference>
<dbReference type="Pfam" id="PF24883">
    <property type="entry name" value="NPHP3_N"/>
    <property type="match status" value="1"/>
</dbReference>
<evidence type="ECO:0000259" key="5">
    <source>
        <dbReference type="Pfam" id="PF24883"/>
    </source>
</evidence>
<organism evidence="6 7">
    <name type="scientific">Plectosphaerella cucumerina</name>
    <dbReference type="NCBI Taxonomy" id="40658"/>
    <lineage>
        <taxon>Eukaryota</taxon>
        <taxon>Fungi</taxon>
        <taxon>Dikarya</taxon>
        <taxon>Ascomycota</taxon>
        <taxon>Pezizomycotina</taxon>
        <taxon>Sordariomycetes</taxon>
        <taxon>Hypocreomycetidae</taxon>
        <taxon>Glomerellales</taxon>
        <taxon>Plectosphaerellaceae</taxon>
        <taxon>Plectosphaerella</taxon>
    </lineage>
</organism>
<dbReference type="InterPro" id="IPR054471">
    <property type="entry name" value="GPIID_WHD"/>
</dbReference>
<dbReference type="SUPFAM" id="SSF52540">
    <property type="entry name" value="P-loop containing nucleoside triphosphate hydrolases"/>
    <property type="match status" value="1"/>
</dbReference>
<reference evidence="6" key="1">
    <citation type="journal article" date="2021" name="Nat. Commun.">
        <title>Genetic determinants of endophytism in the Arabidopsis root mycobiome.</title>
        <authorList>
            <person name="Mesny F."/>
            <person name="Miyauchi S."/>
            <person name="Thiergart T."/>
            <person name="Pickel B."/>
            <person name="Atanasova L."/>
            <person name="Karlsson M."/>
            <person name="Huettel B."/>
            <person name="Barry K.W."/>
            <person name="Haridas S."/>
            <person name="Chen C."/>
            <person name="Bauer D."/>
            <person name="Andreopoulos W."/>
            <person name="Pangilinan J."/>
            <person name="LaButti K."/>
            <person name="Riley R."/>
            <person name="Lipzen A."/>
            <person name="Clum A."/>
            <person name="Drula E."/>
            <person name="Henrissat B."/>
            <person name="Kohler A."/>
            <person name="Grigoriev I.V."/>
            <person name="Martin F.M."/>
            <person name="Hacquard S."/>
        </authorList>
    </citation>
    <scope>NUCLEOTIDE SEQUENCE</scope>
    <source>
        <strain evidence="6">MPI-CAGE-AT-0016</strain>
    </source>
</reference>
<dbReference type="EMBL" id="JAGPXD010000003">
    <property type="protein sequence ID" value="KAH7361523.1"/>
    <property type="molecule type" value="Genomic_DNA"/>
</dbReference>
<dbReference type="OrthoDB" id="5233699at2759"/>
<gene>
    <name evidence="6" type="ORF">B0T11DRAFT_75428</name>
</gene>
<dbReference type="PANTHER" id="PTHR46082">
    <property type="entry name" value="ATP/GTP-BINDING PROTEIN-RELATED"/>
    <property type="match status" value="1"/>
</dbReference>
<dbReference type="AlphaFoldDB" id="A0A8K0TJF9"/>
<dbReference type="InterPro" id="IPR035994">
    <property type="entry name" value="Nucleoside_phosphorylase_sf"/>
</dbReference>
<dbReference type="PROSITE" id="PS50297">
    <property type="entry name" value="ANK_REP_REGION"/>
    <property type="match status" value="1"/>
</dbReference>
<dbReference type="GO" id="GO:0003824">
    <property type="term" value="F:catalytic activity"/>
    <property type="evidence" value="ECO:0007669"/>
    <property type="project" value="InterPro"/>
</dbReference>
<dbReference type="Gene3D" id="1.25.40.20">
    <property type="entry name" value="Ankyrin repeat-containing domain"/>
    <property type="match status" value="1"/>
</dbReference>
<dbReference type="SMART" id="SM00248">
    <property type="entry name" value="ANK"/>
    <property type="match status" value="2"/>
</dbReference>
<name>A0A8K0TJF9_9PEZI</name>
<proteinExistence type="predicted"/>
<comment type="caution">
    <text evidence="6">The sequence shown here is derived from an EMBL/GenBank/DDBJ whole genome shotgun (WGS) entry which is preliminary data.</text>
</comment>
<dbReference type="InterPro" id="IPR002110">
    <property type="entry name" value="Ankyrin_rpt"/>
</dbReference>
<feature type="domain" description="Nephrocystin 3-like N-terminal" evidence="5">
    <location>
        <begin position="385"/>
        <end position="549"/>
    </location>
</feature>
<protein>
    <recommendedName>
        <fullName evidence="8">Nucleoside phosphorylase domain-containing protein</fullName>
    </recommendedName>
</protein>
<dbReference type="GO" id="GO:0009116">
    <property type="term" value="P:nucleoside metabolic process"/>
    <property type="evidence" value="ECO:0007669"/>
    <property type="project" value="InterPro"/>
</dbReference>
<dbReference type="PANTHER" id="PTHR46082:SF11">
    <property type="entry name" value="AAA+ ATPASE DOMAIN-CONTAINING PROTEIN-RELATED"/>
    <property type="match status" value="1"/>
</dbReference>
<keyword evidence="1" id="KW-0677">Repeat</keyword>
<feature type="region of interest" description="Disordered" evidence="3">
    <location>
        <begin position="830"/>
        <end position="854"/>
    </location>
</feature>
<dbReference type="Pfam" id="PF00023">
    <property type="entry name" value="Ank"/>
    <property type="match status" value="1"/>
</dbReference>
<dbReference type="Gene3D" id="3.40.50.1580">
    <property type="entry name" value="Nucleoside phosphorylase domain"/>
    <property type="match status" value="1"/>
</dbReference>
<dbReference type="InterPro" id="IPR053137">
    <property type="entry name" value="NLR-like"/>
</dbReference>
<dbReference type="SUPFAM" id="SSF48403">
    <property type="entry name" value="Ankyrin repeat"/>
    <property type="match status" value="1"/>
</dbReference>
<evidence type="ECO:0000256" key="2">
    <source>
        <dbReference type="PROSITE-ProRule" id="PRU00023"/>
    </source>
</evidence>
<evidence type="ECO:0000256" key="3">
    <source>
        <dbReference type="SAM" id="MobiDB-lite"/>
    </source>
</evidence>
<dbReference type="InterPro" id="IPR056884">
    <property type="entry name" value="NPHP3-like_N"/>
</dbReference>
<feature type="domain" description="GPI inositol-deacylase winged helix" evidence="4">
    <location>
        <begin position="669"/>
        <end position="745"/>
    </location>
</feature>
<evidence type="ECO:0000256" key="1">
    <source>
        <dbReference type="ARBA" id="ARBA00022737"/>
    </source>
</evidence>
<evidence type="ECO:0008006" key="8">
    <source>
        <dbReference type="Google" id="ProtNLM"/>
    </source>
</evidence>
<keyword evidence="7" id="KW-1185">Reference proteome</keyword>
<evidence type="ECO:0000259" key="4">
    <source>
        <dbReference type="Pfam" id="PF22939"/>
    </source>
</evidence>
<feature type="repeat" description="ANK" evidence="2">
    <location>
        <begin position="946"/>
        <end position="978"/>
    </location>
</feature>
<dbReference type="InterPro" id="IPR036770">
    <property type="entry name" value="Ankyrin_rpt-contain_sf"/>
</dbReference>
<sequence>MIMASPSDFTVGWICALHIEYTAALAMLDETYPPLASTSIRDDNRYTTGRIGQHHVAITVLPAGEYGTNAAAIAATNLARSFPNARIGLLVGIGGGAPRPGHDVRLGDIVVSVGKSGHGGVYQYDLGKTMQNRAFRPTGHLDKPPRVLLTALQEVKTRHEMQGHQLKRCIEEAFKRNPRLRAKYQRPSSPDRLFLSDVVHPPNNKQPCEISCISRGLFSSWRQSTLVNRPERRTDLDDPVIHYGNIASANQVMKDATVRDKIANEHDMLCFEMEAAGLMNFFPCLVIRGICDYADSHKNDEWQEHAAIVAASYAKDLLLTVTPSGVQAEVRLADLMPQVTATLTTVQSMESQMQAEERREITEWLTPFDYSSRQIETLAQRLPESGHDFLHATEFQRWIATAGSTIFCPGIPGAGKSVTTACVVDQLLGQSRKDPSIAVAYLYFDFKSSAQRLDDILSCILGQVIQDQKSLPASVRQLYDYHRRVKTRPKTAELLECLRLSIGAHRRCFLMLDGLDEFRAAPGTSLSNLLTEVFRLQQSLKINLMATSRPIIEISQHFRHCIKRDIEASVAEIEAYIQRRMHEMPLAIQQKPDSQTAIIGGIVEAAAGMFLLVKIYFESLIEKRSIKDIEQRLQSLKRRTLRLSTPDQKQILIQQAFSETMARIDEKPELKQIAHRTLLWVTFSRRHLSVAELLEAICVRPQDTDIDPSYMYSLEDVIHACKGLVMLDETSHVLRPVHYTVQEYFETALLDLYPRPHAELASTCATYLSFKSFGQKADYNWNGDPGVKAMFGHDPRELNRSSSSKQTRYFFYDYACQTWGAHARVDAGLPGSIPQLDGPHPQDDSGDLSTPPRAKQLQPVPEAIMKFLQLRFNLGLSLYWRQGFESSSGRFWNGEKLISMEEIRSVGKAGRNDLFFTGLHMAAYFGLDAAIPELVKKYGVDIQDESKRTPIHLALMGFNASTVRVLILHGASMEIKDKFGTSAGEILMTWRMDMYREVMDFQMEQFTRYAGGAKPPWMA</sequence>
<dbReference type="Gene3D" id="3.40.50.300">
    <property type="entry name" value="P-loop containing nucleotide triphosphate hydrolases"/>
    <property type="match status" value="1"/>
</dbReference>
<keyword evidence="2" id="KW-0040">ANK repeat</keyword>
<dbReference type="Pfam" id="PF22939">
    <property type="entry name" value="WHD_GPIID"/>
    <property type="match status" value="1"/>
</dbReference>
<dbReference type="InterPro" id="IPR027417">
    <property type="entry name" value="P-loop_NTPase"/>
</dbReference>
<evidence type="ECO:0000313" key="7">
    <source>
        <dbReference type="Proteomes" id="UP000813385"/>
    </source>
</evidence>
<accession>A0A8K0TJF9</accession>